<feature type="compositionally biased region" description="Basic residues" evidence="7">
    <location>
        <begin position="847"/>
        <end position="883"/>
    </location>
</feature>
<feature type="region of interest" description="Disordered" evidence="7">
    <location>
        <begin position="773"/>
        <end position="883"/>
    </location>
</feature>
<gene>
    <name evidence="11" type="ORF">PBS003_LOCUS8362</name>
</gene>
<dbReference type="AlphaFoldDB" id="A0AAU9LFT7"/>
<evidence type="ECO:0000256" key="5">
    <source>
        <dbReference type="ARBA" id="ARBA00022840"/>
    </source>
</evidence>
<dbReference type="PROSITE" id="PS51194">
    <property type="entry name" value="HELICASE_CTER"/>
    <property type="match status" value="1"/>
</dbReference>
<accession>A0AAU9LFT7</accession>
<evidence type="ECO:0000256" key="3">
    <source>
        <dbReference type="ARBA" id="ARBA00022801"/>
    </source>
</evidence>
<keyword evidence="4" id="KW-0347">Helicase</keyword>
<dbReference type="InterPro" id="IPR014014">
    <property type="entry name" value="RNA_helicase_DEAD_Q_motif"/>
</dbReference>
<dbReference type="FunFam" id="3.40.50.300:FF:000079">
    <property type="entry name" value="probable ATP-dependent RNA helicase DDX17"/>
    <property type="match status" value="1"/>
</dbReference>
<dbReference type="Pfam" id="PF00270">
    <property type="entry name" value="DEAD"/>
    <property type="match status" value="1"/>
</dbReference>
<protein>
    <recommendedName>
        <fullName evidence="1">RNA helicase</fullName>
        <ecNumber evidence="1">3.6.4.13</ecNumber>
    </recommendedName>
</protein>
<keyword evidence="5" id="KW-0067">ATP-binding</keyword>
<proteinExistence type="predicted"/>
<dbReference type="SMART" id="SM00487">
    <property type="entry name" value="DEXDc"/>
    <property type="match status" value="1"/>
</dbReference>
<feature type="domain" description="Helicase C-terminal" evidence="9">
    <location>
        <begin position="412"/>
        <end position="563"/>
    </location>
</feature>
<feature type="region of interest" description="Disordered" evidence="7">
    <location>
        <begin position="737"/>
        <end position="759"/>
    </location>
</feature>
<dbReference type="EMBL" id="CAKKTJ010000330">
    <property type="protein sequence ID" value="CAH0481757.1"/>
    <property type="molecule type" value="Genomic_DNA"/>
</dbReference>
<dbReference type="InterPro" id="IPR000629">
    <property type="entry name" value="RNA-helicase_DEAD-box_CS"/>
</dbReference>
<feature type="short sequence motif" description="Q motif" evidence="6">
    <location>
        <begin position="178"/>
        <end position="206"/>
    </location>
</feature>
<evidence type="ECO:0000259" key="8">
    <source>
        <dbReference type="PROSITE" id="PS51192"/>
    </source>
</evidence>
<comment type="caution">
    <text evidence="11">The sequence shown here is derived from an EMBL/GenBank/DDBJ whole genome shotgun (WGS) entry which is preliminary data.</text>
</comment>
<evidence type="ECO:0000313" key="11">
    <source>
        <dbReference type="EMBL" id="CAH0481757.1"/>
    </source>
</evidence>
<dbReference type="PANTHER" id="PTHR47958">
    <property type="entry name" value="ATP-DEPENDENT RNA HELICASE DBP3"/>
    <property type="match status" value="1"/>
</dbReference>
<feature type="compositionally biased region" description="Basic and acidic residues" evidence="7">
    <location>
        <begin position="593"/>
        <end position="604"/>
    </location>
</feature>
<dbReference type="Gene3D" id="3.40.50.300">
    <property type="entry name" value="P-loop containing nucleotide triphosphate hydrolases"/>
    <property type="match status" value="2"/>
</dbReference>
<dbReference type="InterPro" id="IPR027417">
    <property type="entry name" value="P-loop_NTPase"/>
</dbReference>
<dbReference type="GO" id="GO:0016787">
    <property type="term" value="F:hydrolase activity"/>
    <property type="evidence" value="ECO:0007669"/>
    <property type="project" value="UniProtKB-KW"/>
</dbReference>
<feature type="compositionally biased region" description="Low complexity" evidence="7">
    <location>
        <begin position="803"/>
        <end position="818"/>
    </location>
</feature>
<evidence type="ECO:0000256" key="1">
    <source>
        <dbReference type="ARBA" id="ARBA00012552"/>
    </source>
</evidence>
<evidence type="ECO:0000259" key="9">
    <source>
        <dbReference type="PROSITE" id="PS51194"/>
    </source>
</evidence>
<feature type="region of interest" description="Disordered" evidence="7">
    <location>
        <begin position="678"/>
        <end position="702"/>
    </location>
</feature>
<dbReference type="InterPro" id="IPR014001">
    <property type="entry name" value="Helicase_ATP-bd"/>
</dbReference>
<dbReference type="SUPFAM" id="SSF52540">
    <property type="entry name" value="P-loop containing nucleoside triphosphate hydrolases"/>
    <property type="match status" value="2"/>
</dbReference>
<dbReference type="InterPro" id="IPR001650">
    <property type="entry name" value="Helicase_C-like"/>
</dbReference>
<feature type="domain" description="DEAD-box RNA helicase Q" evidence="10">
    <location>
        <begin position="178"/>
        <end position="206"/>
    </location>
</feature>
<dbReference type="GO" id="GO:0003676">
    <property type="term" value="F:nucleic acid binding"/>
    <property type="evidence" value="ECO:0007669"/>
    <property type="project" value="InterPro"/>
</dbReference>
<evidence type="ECO:0000313" key="12">
    <source>
        <dbReference type="Proteomes" id="UP001160483"/>
    </source>
</evidence>
<dbReference type="EC" id="3.6.4.13" evidence="1"/>
<evidence type="ECO:0000256" key="7">
    <source>
        <dbReference type="SAM" id="MobiDB-lite"/>
    </source>
</evidence>
<evidence type="ECO:0000259" key="10">
    <source>
        <dbReference type="PROSITE" id="PS51195"/>
    </source>
</evidence>
<dbReference type="CDD" id="cd18787">
    <property type="entry name" value="SF2_C_DEAD"/>
    <property type="match status" value="1"/>
</dbReference>
<evidence type="ECO:0000256" key="2">
    <source>
        <dbReference type="ARBA" id="ARBA00022741"/>
    </source>
</evidence>
<dbReference type="PROSITE" id="PS00039">
    <property type="entry name" value="DEAD_ATP_HELICASE"/>
    <property type="match status" value="1"/>
</dbReference>
<dbReference type="Pfam" id="PF00271">
    <property type="entry name" value="Helicase_C"/>
    <property type="match status" value="1"/>
</dbReference>
<feature type="domain" description="Helicase ATP-binding" evidence="8">
    <location>
        <begin position="209"/>
        <end position="384"/>
    </location>
</feature>
<sequence length="883" mass="98049">MEREYLRRKTQLVDYFDADDSENESEGRLEISDNQVDPLDAFMQEIDAQVTQQSTASLQQVEQKPQVLTFEDNDADIYLENYVMNTKIHRMPLEDSDEEVYATAKQMDSAVDNGEEFDKKVMEVLTPIDHSTIQYEPFRKTFYTLHNETAALDEHQVAQIRAELNVKVHGTHVPAPVRSFMHLGFDRKMLQMLMKLGLEAPTAIQSQAFPVALSGRDLIGIAKTGSGKTLAFTLPMVRHVMDQRELERGEGPIAVVLAPTRELAHQTYVQAKKFLAVYGASCAAVYGGAGKWEQVQALKKGVEVVVATPGRLIEMIRKKTAPMNRVTFVVLDEADRMFEMGFEPQLRSVMGQVRPDRQTLMFSATFRRRIESLALDVLTNPVKLTIGQVGQANEDIRQIAVVLPGHGAKWPWLMAHIRNLVDEGRLLIFAGSKAGCEELAKNLATAFPAASALCLHGDKTQQERAQALAKFKQGECRVLVATDVAARGLDVKDVKNVVNFDVAKNIDTHVHRIGRTGRMGLEGFELGTAYTLVTRNEAQFAAQLVYNMDVSGQPISLELLALAKRDARFRRGRAATGSVKGIEDRQCVPLNHQEQESHDRNKDHDFDAEDAAELERWSDSRQKSKFDQRKGLGFAGVGSVKAAGGKSVRMRGFVKASASATSLSTAFRSGFVKSTLKSDALEQPPPPDVSFVSSRTTPPAPASVSLALTSQMNSIGEPQLQQRTQVVDSATVLSNNIPPISSPLQPATAVSTSDDGTNAPHVVAALASGLQHEALPHRDPDSSQRASGSQSTSRGQRNRRSPYRSFSCSRSRSRSTSQHSRRSNSPDSQHRRRRRSRRSNSSDRSRGRSPCRSRSRGKSRKRDQKRSPRRSVSRSRSTERRRR</sequence>
<dbReference type="SMART" id="SM00490">
    <property type="entry name" value="HELICc"/>
    <property type="match status" value="1"/>
</dbReference>
<keyword evidence="2" id="KW-0547">Nucleotide-binding</keyword>
<evidence type="ECO:0000256" key="6">
    <source>
        <dbReference type="PROSITE-ProRule" id="PRU00552"/>
    </source>
</evidence>
<organism evidence="11 12">
    <name type="scientific">Peronospora belbahrii</name>
    <dbReference type="NCBI Taxonomy" id="622444"/>
    <lineage>
        <taxon>Eukaryota</taxon>
        <taxon>Sar</taxon>
        <taxon>Stramenopiles</taxon>
        <taxon>Oomycota</taxon>
        <taxon>Peronosporomycetes</taxon>
        <taxon>Peronosporales</taxon>
        <taxon>Peronosporaceae</taxon>
        <taxon>Peronospora</taxon>
    </lineage>
</organism>
<reference evidence="11" key="1">
    <citation type="submission" date="2021-11" db="EMBL/GenBank/DDBJ databases">
        <authorList>
            <person name="Islam A."/>
            <person name="Islam S."/>
            <person name="Flora M.S."/>
            <person name="Rahman M."/>
            <person name="Ziaur R.M."/>
            <person name="Epstein J.H."/>
            <person name="Hassan M."/>
            <person name="Klassen M."/>
            <person name="Woodard K."/>
            <person name="Webb A."/>
            <person name="Webby R.J."/>
            <person name="El Zowalaty M.E."/>
        </authorList>
    </citation>
    <scope>NUCLEOTIDE SEQUENCE</scope>
    <source>
        <strain evidence="11">Pbs3</strain>
    </source>
</reference>
<feature type="compositionally biased region" description="Polar residues" evidence="7">
    <location>
        <begin position="737"/>
        <end position="756"/>
    </location>
</feature>
<dbReference type="GO" id="GO:0005524">
    <property type="term" value="F:ATP binding"/>
    <property type="evidence" value="ECO:0007669"/>
    <property type="project" value="UniProtKB-KW"/>
</dbReference>
<keyword evidence="3" id="KW-0378">Hydrolase</keyword>
<dbReference type="GO" id="GO:0003724">
    <property type="term" value="F:RNA helicase activity"/>
    <property type="evidence" value="ECO:0007669"/>
    <property type="project" value="UniProtKB-EC"/>
</dbReference>
<dbReference type="InterPro" id="IPR011545">
    <property type="entry name" value="DEAD/DEAH_box_helicase_dom"/>
</dbReference>
<feature type="region of interest" description="Disordered" evidence="7">
    <location>
        <begin position="584"/>
        <end position="604"/>
    </location>
</feature>
<evidence type="ECO:0000256" key="4">
    <source>
        <dbReference type="ARBA" id="ARBA00022806"/>
    </source>
</evidence>
<dbReference type="PROSITE" id="PS51192">
    <property type="entry name" value="HELICASE_ATP_BIND_1"/>
    <property type="match status" value="1"/>
</dbReference>
<name>A0AAU9LFT7_9STRA</name>
<dbReference type="PROSITE" id="PS51195">
    <property type="entry name" value="Q_MOTIF"/>
    <property type="match status" value="1"/>
</dbReference>
<dbReference type="Proteomes" id="UP001160483">
    <property type="component" value="Unassembled WGS sequence"/>
</dbReference>
<feature type="compositionally biased region" description="Low complexity" evidence="7">
    <location>
        <begin position="783"/>
        <end position="795"/>
    </location>
</feature>